<reference evidence="2 3" key="2">
    <citation type="journal article" date="2016" name="J. Biotechnol.">
        <title>Complete genome sequence of Arthrobacter alpinus ERGS4:06, a yellow pigmented bacterium tolerant to cold and radiations isolated from Sikkim Himalaya.</title>
        <authorList>
            <person name="Kumar R."/>
            <person name="Singh D."/>
            <person name="Swarnkar M.K."/>
            <person name="Singh A.K."/>
            <person name="Kumar S."/>
        </authorList>
    </citation>
    <scope>NUCLEOTIDE SEQUENCE [LARGE SCALE GENOMIC DNA]</scope>
    <source>
        <strain evidence="2 3">ERGS4:06</strain>
    </source>
</reference>
<evidence type="ECO:0000313" key="3">
    <source>
        <dbReference type="Proteomes" id="UP000059574"/>
    </source>
</evidence>
<evidence type="ECO:0000259" key="1">
    <source>
        <dbReference type="Pfam" id="PF13191"/>
    </source>
</evidence>
<dbReference type="EMBL" id="CP013200">
    <property type="protein sequence ID" value="ALO67474.1"/>
    <property type="molecule type" value="Genomic_DNA"/>
</dbReference>
<dbReference type="SUPFAM" id="SSF52540">
    <property type="entry name" value="P-loop containing nucleoside triphosphate hydrolases"/>
    <property type="match status" value="1"/>
</dbReference>
<organism evidence="2 3">
    <name type="scientific">Arthrobacter alpinus</name>
    <dbReference type="NCBI Taxonomy" id="656366"/>
    <lineage>
        <taxon>Bacteria</taxon>
        <taxon>Bacillati</taxon>
        <taxon>Actinomycetota</taxon>
        <taxon>Actinomycetes</taxon>
        <taxon>Micrococcales</taxon>
        <taxon>Micrococcaceae</taxon>
        <taxon>Arthrobacter</taxon>
    </lineage>
</organism>
<accession>A0A0S2M194</accession>
<dbReference type="RefSeq" id="WP_062290387.1">
    <property type="nucleotide sequence ID" value="NZ_CP013200.1"/>
</dbReference>
<evidence type="ECO:0000313" key="2">
    <source>
        <dbReference type="EMBL" id="ALO67474.1"/>
    </source>
</evidence>
<feature type="domain" description="Orc1-like AAA ATPase" evidence="1">
    <location>
        <begin position="19"/>
        <end position="91"/>
    </location>
</feature>
<dbReference type="InterPro" id="IPR041664">
    <property type="entry name" value="AAA_16"/>
</dbReference>
<proteinExistence type="predicted"/>
<dbReference type="Gene3D" id="3.40.50.300">
    <property type="entry name" value="P-loop containing nucleotide triphosphate hydrolases"/>
    <property type="match status" value="1"/>
</dbReference>
<gene>
    <name evidence="2" type="ORF">AS189_14465</name>
</gene>
<dbReference type="AlphaFoldDB" id="A0A0S2M194"/>
<dbReference type="InterPro" id="IPR027417">
    <property type="entry name" value="P-loop_NTPase"/>
</dbReference>
<sequence length="134" mass="14126">MVSQKSLKHALPPRVHWPIVGREDDVAVLVHRLSSGSGGVVVVGSAGMGKSTVVTAALAQLRGSNAVVDMPAPAEQSEDIPYVDQWLGITTPANTAVETVVEQIKFHLGPETVAMSPIFGIDDLHLVDNFSAGY</sequence>
<protein>
    <recommendedName>
        <fullName evidence="1">Orc1-like AAA ATPase domain-containing protein</fullName>
    </recommendedName>
</protein>
<name>A0A0S2M194_9MICC</name>
<reference evidence="3" key="1">
    <citation type="submission" date="2015-11" db="EMBL/GenBank/DDBJ databases">
        <authorList>
            <person name="Kumar R."/>
            <person name="Singh D."/>
            <person name="Swarnkar M.K."/>
            <person name="Singh A.K."/>
            <person name="Kumar S."/>
        </authorList>
    </citation>
    <scope>NUCLEOTIDE SEQUENCE [LARGE SCALE GENOMIC DNA]</scope>
    <source>
        <strain evidence="3">ERGS4:06</strain>
    </source>
</reference>
<dbReference type="Proteomes" id="UP000059574">
    <property type="component" value="Chromosome"/>
</dbReference>
<dbReference type="Pfam" id="PF13191">
    <property type="entry name" value="AAA_16"/>
    <property type="match status" value="1"/>
</dbReference>